<evidence type="ECO:0000256" key="2">
    <source>
        <dbReference type="ARBA" id="ARBA00022729"/>
    </source>
</evidence>
<dbReference type="FunFam" id="2.60.120.290:FF:000013">
    <property type="entry name" value="Membrane frizzled-related protein"/>
    <property type="match status" value="1"/>
</dbReference>
<dbReference type="AlphaFoldDB" id="A0ABD0KB49"/>
<evidence type="ECO:0000256" key="4">
    <source>
        <dbReference type="ARBA" id="ARBA00023157"/>
    </source>
</evidence>
<dbReference type="CDD" id="cd00041">
    <property type="entry name" value="CUB"/>
    <property type="match status" value="1"/>
</dbReference>
<dbReference type="FunFam" id="2.120.10.30:FF:000241">
    <property type="entry name" value="Low-density lipoprotein receptor-related protein 6"/>
    <property type="match status" value="1"/>
</dbReference>
<dbReference type="InterPro" id="IPR050778">
    <property type="entry name" value="Cueball_EGF_LRP_Nidogen"/>
</dbReference>
<dbReference type="SMART" id="SM00135">
    <property type="entry name" value="LY"/>
    <property type="match status" value="5"/>
</dbReference>
<accession>A0ABD0KB49</accession>
<keyword evidence="4" id="KW-1015">Disulfide bond</keyword>
<evidence type="ECO:0000259" key="8">
    <source>
        <dbReference type="PROSITE" id="PS01180"/>
    </source>
</evidence>
<dbReference type="PROSITE" id="PS01180">
    <property type="entry name" value="CUB"/>
    <property type="match status" value="1"/>
</dbReference>
<dbReference type="Pfam" id="PF00431">
    <property type="entry name" value="CUB"/>
    <property type="match status" value="1"/>
</dbReference>
<reference evidence="9 10" key="1">
    <citation type="journal article" date="2023" name="Sci. Data">
        <title>Genome assembly of the Korean intertidal mud-creeper Batillaria attramentaria.</title>
        <authorList>
            <person name="Patra A.K."/>
            <person name="Ho P.T."/>
            <person name="Jun S."/>
            <person name="Lee S.J."/>
            <person name="Kim Y."/>
            <person name="Won Y.J."/>
        </authorList>
    </citation>
    <scope>NUCLEOTIDE SEQUENCE [LARGE SCALE GENOMIC DNA]</scope>
    <source>
        <strain evidence="9">Wonlab-2016</strain>
    </source>
</reference>
<evidence type="ECO:0000256" key="5">
    <source>
        <dbReference type="ARBA" id="ARBA00023180"/>
    </source>
</evidence>
<dbReference type="InterPro" id="IPR000033">
    <property type="entry name" value="LDLR_classB_rpt"/>
</dbReference>
<name>A0ABD0KB49_9CAEN</name>
<dbReference type="SUPFAM" id="SSF63825">
    <property type="entry name" value="YWTD domain"/>
    <property type="match status" value="1"/>
</dbReference>
<dbReference type="InterPro" id="IPR011042">
    <property type="entry name" value="6-blade_b-propeller_TolB-like"/>
</dbReference>
<proteinExistence type="predicted"/>
<dbReference type="PROSITE" id="PS51120">
    <property type="entry name" value="LDLRB"/>
    <property type="match status" value="2"/>
</dbReference>
<dbReference type="SMART" id="SM00042">
    <property type="entry name" value="CUB"/>
    <property type="match status" value="1"/>
</dbReference>
<dbReference type="PANTHER" id="PTHR46513:SF44">
    <property type="entry name" value="LDL RECEPTOR RELATED PROTEIN 4"/>
    <property type="match status" value="1"/>
</dbReference>
<evidence type="ECO:0000256" key="7">
    <source>
        <dbReference type="PROSITE-ProRule" id="PRU00461"/>
    </source>
</evidence>
<dbReference type="Pfam" id="PF00058">
    <property type="entry name" value="Ldl_recept_b"/>
    <property type="match status" value="1"/>
</dbReference>
<keyword evidence="5" id="KW-0325">Glycoprotein</keyword>
<feature type="domain" description="CUB" evidence="8">
    <location>
        <begin position="112"/>
        <end position="232"/>
    </location>
</feature>
<comment type="caution">
    <text evidence="6">Lacks conserved residue(s) required for the propagation of feature annotation.</text>
</comment>
<keyword evidence="3" id="KW-0677">Repeat</keyword>
<dbReference type="InterPro" id="IPR035914">
    <property type="entry name" value="Sperma_CUB_dom_sf"/>
</dbReference>
<keyword evidence="2" id="KW-0732">Signal</keyword>
<dbReference type="Proteomes" id="UP001519460">
    <property type="component" value="Unassembled WGS sequence"/>
</dbReference>
<gene>
    <name evidence="9" type="ORF">BaRGS_00024429</name>
</gene>
<keyword evidence="10" id="KW-1185">Reference proteome</keyword>
<evidence type="ECO:0000256" key="3">
    <source>
        <dbReference type="ARBA" id="ARBA00022737"/>
    </source>
</evidence>
<keyword evidence="1" id="KW-0245">EGF-like domain</keyword>
<organism evidence="9 10">
    <name type="scientific">Batillaria attramentaria</name>
    <dbReference type="NCBI Taxonomy" id="370345"/>
    <lineage>
        <taxon>Eukaryota</taxon>
        <taxon>Metazoa</taxon>
        <taxon>Spiralia</taxon>
        <taxon>Lophotrochozoa</taxon>
        <taxon>Mollusca</taxon>
        <taxon>Gastropoda</taxon>
        <taxon>Caenogastropoda</taxon>
        <taxon>Sorbeoconcha</taxon>
        <taxon>Cerithioidea</taxon>
        <taxon>Batillariidae</taxon>
        <taxon>Batillaria</taxon>
    </lineage>
</organism>
<feature type="repeat" description="LDL-receptor class B" evidence="7">
    <location>
        <begin position="411"/>
        <end position="454"/>
    </location>
</feature>
<evidence type="ECO:0000256" key="6">
    <source>
        <dbReference type="PROSITE-ProRule" id="PRU00059"/>
    </source>
</evidence>
<dbReference type="Gene3D" id="2.60.120.290">
    <property type="entry name" value="Spermadhesin, CUB domain"/>
    <property type="match status" value="1"/>
</dbReference>
<dbReference type="InterPro" id="IPR000859">
    <property type="entry name" value="CUB_dom"/>
</dbReference>
<dbReference type="Gene3D" id="2.120.10.30">
    <property type="entry name" value="TolB, C-terminal domain"/>
    <property type="match status" value="2"/>
</dbReference>
<evidence type="ECO:0000313" key="9">
    <source>
        <dbReference type="EMBL" id="KAK7484304.1"/>
    </source>
</evidence>
<feature type="repeat" description="LDL-receptor class B" evidence="7">
    <location>
        <begin position="368"/>
        <end position="410"/>
    </location>
</feature>
<evidence type="ECO:0000256" key="1">
    <source>
        <dbReference type="ARBA" id="ARBA00022536"/>
    </source>
</evidence>
<protein>
    <recommendedName>
        <fullName evidence="8">CUB domain-containing protein</fullName>
    </recommendedName>
</protein>
<comment type="caution">
    <text evidence="9">The sequence shown here is derived from an EMBL/GenBank/DDBJ whole genome shotgun (WGS) entry which is preliminary data.</text>
</comment>
<evidence type="ECO:0000313" key="10">
    <source>
        <dbReference type="Proteomes" id="UP001519460"/>
    </source>
</evidence>
<dbReference type="SUPFAM" id="SSF49854">
    <property type="entry name" value="Spermadhesin, CUB domain"/>
    <property type="match status" value="1"/>
</dbReference>
<dbReference type="EMBL" id="JACVVK020000212">
    <property type="protein sequence ID" value="KAK7484304.1"/>
    <property type="molecule type" value="Genomic_DNA"/>
</dbReference>
<dbReference type="PANTHER" id="PTHR46513">
    <property type="entry name" value="VITELLOGENIN RECEPTOR-LIKE PROTEIN-RELATED-RELATED"/>
    <property type="match status" value="1"/>
</dbReference>
<sequence length="595" mass="66057">MITVMWLHHHPAAMPPTTPAAAIVSSLLSYCSKFTLSFCRKMCIDTRLPALSSTQCAITQNFLVDLATHLSSSQTQLKWARGRTMEYHKARSLCFIFYAVWSSCVSSAQNDCGGLFTSLDGTIQSPAYPENYPPNQDCVYRIIQPEEYRITLTFDTFDLQGDLRNGSNACPFDFVQIRDGDSENAPRLLHACGSKPNTTSMIERSFKNAMWIRFVSDGSESGAGFHANYTSEILQDKFLLSPVTGRHIVRVDLETLSFATIPNLELFHPFAVDYDPVDKRVFWTDLHTQGIFSANLDGTFSGTVKILNSSCPSPALVLPRMLPTAPELPEHRIEGTVQVISVSIAVFRSMSAYCDAKPSGIAFDPLSRLVFYTDAGNDVIAMVAASGSWERTIISENLDKPLAIVVDTMNGVLFWTDRGTPEKIERANYDGTERKVLHDTYLFLPDALALDLPNNRLFWVNQRMDNGFVESSDLDGNNRQQLYSLDVGKHWLFGLAFYHDQFYVTDWTPKRADTNESRILRLNADGSGGKVMLTFTSRLNDIHVVAEDSWERGPNGCGSNNGNCTHICVPAAGNTSKCLCPDQATDCFPTGLQAG</sequence>